<dbReference type="Gene3D" id="2.60.40.10">
    <property type="entry name" value="Immunoglobulins"/>
    <property type="match status" value="1"/>
</dbReference>
<evidence type="ECO:0000256" key="2">
    <source>
        <dbReference type="SAM" id="Phobius"/>
    </source>
</evidence>
<dbReference type="Pfam" id="PF02369">
    <property type="entry name" value="Big_1"/>
    <property type="match status" value="1"/>
</dbReference>
<dbReference type="GeneID" id="79265934"/>
<organism evidence="4 5">
    <name type="scientific">Halosegnis marinus</name>
    <dbReference type="NCBI Taxonomy" id="3034023"/>
    <lineage>
        <taxon>Archaea</taxon>
        <taxon>Methanobacteriati</taxon>
        <taxon>Methanobacteriota</taxon>
        <taxon>Stenosarchaea group</taxon>
        <taxon>Halobacteria</taxon>
        <taxon>Halobacteriales</taxon>
        <taxon>Natronomonadaceae</taxon>
        <taxon>Halosegnis</taxon>
    </lineage>
</organism>
<evidence type="ECO:0000256" key="1">
    <source>
        <dbReference type="ARBA" id="ARBA00010116"/>
    </source>
</evidence>
<keyword evidence="5" id="KW-1185">Reference proteome</keyword>
<accession>A0ABD5ZLX7</accession>
<dbReference type="InterPro" id="IPR013783">
    <property type="entry name" value="Ig-like_fold"/>
</dbReference>
<proteinExistence type="inferred from homology"/>
<dbReference type="InterPro" id="IPR055713">
    <property type="entry name" value="DUF7289"/>
</dbReference>
<comment type="caution">
    <text evidence="4">The sequence shown here is derived from an EMBL/GenBank/DDBJ whole genome shotgun (WGS) entry which is preliminary data.</text>
</comment>
<dbReference type="EMBL" id="JBHTAP010000001">
    <property type="protein sequence ID" value="MFC7234267.1"/>
    <property type="molecule type" value="Genomic_DNA"/>
</dbReference>
<dbReference type="InterPro" id="IPR008964">
    <property type="entry name" value="Invasin/intimin_cell_adhesion"/>
</dbReference>
<protein>
    <submittedName>
        <fullName evidence="4">Ig-like domain-containing protein</fullName>
    </submittedName>
</protein>
<keyword evidence="2" id="KW-0812">Transmembrane</keyword>
<feature type="transmembrane region" description="Helical" evidence="2">
    <location>
        <begin position="12"/>
        <end position="32"/>
    </location>
</feature>
<dbReference type="RefSeq" id="WP_276235269.1">
    <property type="nucleotide sequence ID" value="NZ_CP119802.1"/>
</dbReference>
<evidence type="ECO:0000259" key="3">
    <source>
        <dbReference type="SMART" id="SM00634"/>
    </source>
</evidence>
<keyword evidence="2" id="KW-1133">Transmembrane helix</keyword>
<dbReference type="Proteomes" id="UP001596398">
    <property type="component" value="Unassembled WGS sequence"/>
</dbReference>
<dbReference type="AlphaFoldDB" id="A0ABD5ZLX7"/>
<dbReference type="SUPFAM" id="SSF49373">
    <property type="entry name" value="Invasin/intimin cell-adhesion fragments"/>
    <property type="match status" value="1"/>
</dbReference>
<keyword evidence="2" id="KW-0472">Membrane</keyword>
<feature type="domain" description="Big-1" evidence="3">
    <location>
        <begin position="304"/>
        <end position="395"/>
    </location>
</feature>
<reference evidence="4 5" key="1">
    <citation type="journal article" date="2019" name="Int. J. Syst. Evol. Microbiol.">
        <title>The Global Catalogue of Microorganisms (GCM) 10K type strain sequencing project: providing services to taxonomists for standard genome sequencing and annotation.</title>
        <authorList>
            <consortium name="The Broad Institute Genomics Platform"/>
            <consortium name="The Broad Institute Genome Sequencing Center for Infectious Disease"/>
            <person name="Wu L."/>
            <person name="Ma J."/>
        </authorList>
    </citation>
    <scope>NUCLEOTIDE SEQUENCE [LARGE SCALE GENOMIC DNA]</scope>
    <source>
        <strain evidence="4 5">DT85</strain>
    </source>
</reference>
<name>A0ABD5ZLX7_9EURY</name>
<evidence type="ECO:0000313" key="4">
    <source>
        <dbReference type="EMBL" id="MFC7234267.1"/>
    </source>
</evidence>
<sequence>MTFSRDDRGLSEVLGAILVFGLVVSLLSVVQLSGVPALNEQVEFEHNARVQDDMRAFGIAVDDAAATGRDRPVDIETGVRYPPRLFLLNPGPTAGTLTTTGDAGVSFGNLRALDADTAQYLNGSVNYTTTGLVYQPAYNEYTVAPETRYENGVIYNVDDDGGVSVIDSGALVTGRRITLVTLDGDVATSAGDAVSLTLVPVSGPSSAVSVTNNASGPLMLTVETNLSAETWRTQILDDEYDTDGPDGAGTNDGRYVLDVRCVNTSKTDSEPCDGPMTIEFEEGFNYDLRMAKVAFAGSDSTEEEPAYLTKVGTVNTVQPGGSDITVELRDGYNNPVAGEEVNFLITPASLVTISGDNPVTTDANGRATVGLNPLNNTSFTLVAWYDANNNSVRDDGDAFTVEFPLDVADNVQPPTGDLVNINPRDGSIVLNGTEVPNGQTSEIKVTFSNTGSDTWEVKKMRASFVLGSEDLSSIDITNEAGQTVVTGLELGGSLTPVSNLTFAPNGSTGDSNQLTFDGQITKNGSPFDGLLIVTFEIQNQAGEIRYLTYFVAT</sequence>
<evidence type="ECO:0000313" key="5">
    <source>
        <dbReference type="Proteomes" id="UP001596398"/>
    </source>
</evidence>
<dbReference type="Pfam" id="PF23960">
    <property type="entry name" value="DUF7289"/>
    <property type="match status" value="1"/>
</dbReference>
<dbReference type="SMART" id="SM00634">
    <property type="entry name" value="BID_1"/>
    <property type="match status" value="1"/>
</dbReference>
<comment type="similarity">
    <text evidence="1">Belongs to the intimin/invasin family.</text>
</comment>
<gene>
    <name evidence="4" type="ORF">ACFQJ4_02945</name>
</gene>
<dbReference type="InterPro" id="IPR003344">
    <property type="entry name" value="Big_1_dom"/>
</dbReference>